<name>A0ABR7Q6J2_9FLAO</name>
<proteinExistence type="predicted"/>
<organism evidence="2 3">
    <name type="scientific">Kordia aestuariivivens</name>
    <dbReference type="NCBI Taxonomy" id="2759037"/>
    <lineage>
        <taxon>Bacteria</taxon>
        <taxon>Pseudomonadati</taxon>
        <taxon>Bacteroidota</taxon>
        <taxon>Flavobacteriia</taxon>
        <taxon>Flavobacteriales</taxon>
        <taxon>Flavobacteriaceae</taxon>
        <taxon>Kordia</taxon>
    </lineage>
</organism>
<protein>
    <recommendedName>
        <fullName evidence="1">Tox-PL domain-containing protein</fullName>
    </recommendedName>
</protein>
<dbReference type="EMBL" id="JACGWS010000003">
    <property type="protein sequence ID" value="MBC8754187.1"/>
    <property type="molecule type" value="Genomic_DNA"/>
</dbReference>
<evidence type="ECO:0000313" key="2">
    <source>
        <dbReference type="EMBL" id="MBC8754187.1"/>
    </source>
</evidence>
<keyword evidence="3" id="KW-1185">Reference proteome</keyword>
<evidence type="ECO:0000313" key="3">
    <source>
        <dbReference type="Proteomes" id="UP000619238"/>
    </source>
</evidence>
<dbReference type="RefSeq" id="WP_187561235.1">
    <property type="nucleotide sequence ID" value="NZ_JACGWS010000003.1"/>
</dbReference>
<gene>
    <name evidence="2" type="ORF">H2O64_05855</name>
</gene>
<dbReference type="InterPro" id="IPR028908">
    <property type="entry name" value="Tox-PL_dom"/>
</dbReference>
<evidence type="ECO:0000259" key="1">
    <source>
        <dbReference type="Pfam" id="PF15644"/>
    </source>
</evidence>
<reference evidence="2 3" key="1">
    <citation type="submission" date="2020-07" db="EMBL/GenBank/DDBJ databases">
        <title>Description of Kordia aestuariivivens sp. nov., isolated from a tidal flat.</title>
        <authorList>
            <person name="Park S."/>
            <person name="Yoon J.-H."/>
        </authorList>
    </citation>
    <scope>NUCLEOTIDE SEQUENCE [LARGE SCALE GENOMIC DNA]</scope>
    <source>
        <strain evidence="2 3">YSTF-M3</strain>
    </source>
</reference>
<dbReference type="Pfam" id="PF15644">
    <property type="entry name" value="Gln_amidase"/>
    <property type="match status" value="1"/>
</dbReference>
<accession>A0ABR7Q6J2</accession>
<comment type="caution">
    <text evidence="2">The sequence shown here is derived from an EMBL/GenBank/DDBJ whole genome shotgun (WGS) entry which is preliminary data.</text>
</comment>
<dbReference type="Proteomes" id="UP000619238">
    <property type="component" value="Unassembled WGS sequence"/>
</dbReference>
<feature type="domain" description="Tox-PL" evidence="1">
    <location>
        <begin position="757"/>
        <end position="865"/>
    </location>
</feature>
<sequence length="881" mass="101397">MENVNILTSYLNPKKYTATSNFKKEYHLVRIDSDFLDENQNILSENVTKILRNELPITYGLNGGFSLINIEHPLVVTRDGDNIDYYFQRERDGITKYLSLEHALLLNTNESHFLPYNHLTFIPIDLQFIHYYHIEEQKIYSVEIALPEITLFGHKTLDYNPKHLGGLTSGTHELNYKNAAGYTNVPIEIIIGELLMEQSREEFKKRIVNVNLYLQAGKVYWYPKIRTEQGKITLYYEYHKILNDHFEIPFTDGRLQPAIKLVFNYIEGFLAFMQLTYFTNGVSLLDLWEGSGFRKKDFFADYVEIILEYLKLNEDHIYGILTILYYVPTNFFIKEQKLFKQKGTDTTILGEEFIWSCIDNVLKIPISNYATNVEDITLKLFEILELIQAYKGYKDKEKNDHILNELLRRRFKGQSYLLAFYDRMNTSSFVKYNYLIYKIWRNSSYINPEKSIYKETTYLTKLTDIEKKDKQKPPRMLAYETDKVIGFYTSDINTEFDEKENIVFTPDASWLDDGFRLVYGKERARGITAFIEGDWEITYHPLYPIFLPNPSDKSAIQVQKVSPALLIKASEDKAFWSNVGTTVSYTFDILTTLSGVGNLAKFRHLARIADAAGYLKNGIKLKNTFYVYKAAKGTLAAVEISSGTINILLRITGLDETPFGQALTNFLFWMEMLTLSVDLTDAISGGLKTNAKILSTVESDKLSKILDDLVAAKQIDEADKVEVLGELQRIATKNKKAKSIWHVNRDFYTGEIKSSLNCANCAIAVDRILAGFPTSAVPYTIRKRWKNGKFINTASYDTGTYLTVLEKEFGKKFILDMPPKKIRETLKNGQRGIVYGKVNGRSIGHVFNAVNDNGVIKFLDGQTGKKANLIYDTYQFLPTNF</sequence>